<accession>A0A1J4JX85</accession>
<comment type="caution">
    <text evidence="2">The sequence shown here is derived from an EMBL/GenBank/DDBJ whole genome shotgun (WGS) entry which is preliminary data.</text>
</comment>
<evidence type="ECO:0000256" key="1">
    <source>
        <dbReference type="SAM" id="MobiDB-lite"/>
    </source>
</evidence>
<dbReference type="Proteomes" id="UP000179807">
    <property type="component" value="Unassembled WGS sequence"/>
</dbReference>
<sequence>MMLHPNFEIGVVDLENVFPVIKEKLIEEGPFQIFPKIDFRPDVGAPVFRPTFVSPPSSNCFITIFIISYRPKFKENDLLSIQKWQNQNPNSPFVTIILNQPPMTWGFTASRSKIEKKFQKFVPNGKTIIIKYISDSEHISSSDYQYLHNAIETTMASIVETQINELLQTRLNNNNFIRVNSELSNLLLSLGYHSASFNFGTKIRTVMNLKDFWPKKPLFHDIIQSNSNNLNNSSNKKKLPSNTPLNPSLNSSSAVNKDEHSSNGVIDCYDSGFDIIVSSLSHTFLCAKKSKFLNSQFADEMTEVFAIILNHCEDDDEKLFFARNFIQFTSNSFCDVIEKVDDQISATFAMISLSQTVSLIKMSSKINMNSEILTNLPEDRKNVESYESFLLSAWGMCRKIFSEWENHKKYFDSLSFNFLTSKNDKEGALQIFMKSEVLGTKKNEIFNYFESDVLLQLFEWKKDQNLAKSLISSSVPKDIKMEALKLLPEVYPMIPIHPKLLCPRFFTPLELFEHAQFNIQFSIPDFLIDENVKVYVIFKSQDHEMTSDISEINFNSHRNEQNLNNKLKENDDYLKRSNSFVLHSSVNCIYSGTFDQMILCIEFNSSKLLWNLPNNQPLTVNEYSYIPEITVKSPFLLSPNGEIQSAIILVENLDTECCEVGFNIEGENIKKIECNGENYEPNKEIVFAKFSSQVTFIVYLSYSGIEGISISYRYVRKDMKTRNISQSFEFPPIKEFQIRLYQQNQELQQFQIVNSFPIDFSFEFLVKTHKILPLSDYFILREKSEAPLELTFKEHGWENFPVTVTTSTFHLNHVTCEIKFDSENWEVGEPRMIEVVPCATPILENGNNDWVISSSDVSGSKHILVPTRPGFISFPQFLVNHQIADSQPDGTDIIAPDFPIYVPM</sequence>
<dbReference type="EMBL" id="MLAK01000821">
    <property type="protein sequence ID" value="OHT03603.1"/>
    <property type="molecule type" value="Genomic_DNA"/>
</dbReference>
<gene>
    <name evidence="2" type="ORF">TRFO_28973</name>
</gene>
<reference evidence="2" key="1">
    <citation type="submission" date="2016-10" db="EMBL/GenBank/DDBJ databases">
        <authorList>
            <person name="Benchimol M."/>
            <person name="Almeida L.G."/>
            <person name="Vasconcelos A.T."/>
            <person name="Perreira-Neves A."/>
            <person name="Rosa I.A."/>
            <person name="Tasca T."/>
            <person name="Bogo M.R."/>
            <person name="de Souza W."/>
        </authorList>
    </citation>
    <scope>NUCLEOTIDE SEQUENCE [LARGE SCALE GENOMIC DNA]</scope>
    <source>
        <strain evidence="2">K</strain>
    </source>
</reference>
<keyword evidence="3" id="KW-1185">Reference proteome</keyword>
<dbReference type="RefSeq" id="XP_068356739.1">
    <property type="nucleotide sequence ID" value="XM_068506494.1"/>
</dbReference>
<name>A0A1J4JX85_9EUKA</name>
<evidence type="ECO:0000313" key="3">
    <source>
        <dbReference type="Proteomes" id="UP000179807"/>
    </source>
</evidence>
<dbReference type="VEuPathDB" id="TrichDB:TRFO_28973"/>
<organism evidence="2 3">
    <name type="scientific">Tritrichomonas foetus</name>
    <dbReference type="NCBI Taxonomy" id="1144522"/>
    <lineage>
        <taxon>Eukaryota</taxon>
        <taxon>Metamonada</taxon>
        <taxon>Parabasalia</taxon>
        <taxon>Tritrichomonadida</taxon>
        <taxon>Tritrichomonadidae</taxon>
        <taxon>Tritrichomonas</taxon>
    </lineage>
</organism>
<feature type="region of interest" description="Disordered" evidence="1">
    <location>
        <begin position="229"/>
        <end position="260"/>
    </location>
</feature>
<feature type="compositionally biased region" description="Low complexity" evidence="1">
    <location>
        <begin position="229"/>
        <end position="253"/>
    </location>
</feature>
<dbReference type="AlphaFoldDB" id="A0A1J4JX85"/>
<dbReference type="GeneID" id="94841198"/>
<proteinExistence type="predicted"/>
<evidence type="ECO:0000313" key="2">
    <source>
        <dbReference type="EMBL" id="OHT03603.1"/>
    </source>
</evidence>
<protein>
    <submittedName>
        <fullName evidence="2">Uncharacterized protein</fullName>
    </submittedName>
</protein>